<proteinExistence type="predicted"/>
<evidence type="ECO:0000313" key="2">
    <source>
        <dbReference type="Proteomes" id="UP001212841"/>
    </source>
</evidence>
<feature type="non-terminal residue" evidence="1">
    <location>
        <position position="1"/>
    </location>
</feature>
<dbReference type="EMBL" id="JADGJD010002972">
    <property type="protein sequence ID" value="KAJ3026716.1"/>
    <property type="molecule type" value="Genomic_DNA"/>
</dbReference>
<reference evidence="1" key="1">
    <citation type="submission" date="2020-05" db="EMBL/GenBank/DDBJ databases">
        <title>Phylogenomic resolution of chytrid fungi.</title>
        <authorList>
            <person name="Stajich J.E."/>
            <person name="Amses K."/>
            <person name="Simmons R."/>
            <person name="Seto K."/>
            <person name="Myers J."/>
            <person name="Bonds A."/>
            <person name="Quandt C.A."/>
            <person name="Barry K."/>
            <person name="Liu P."/>
            <person name="Grigoriev I."/>
            <person name="Longcore J.E."/>
            <person name="James T.Y."/>
        </authorList>
    </citation>
    <scope>NUCLEOTIDE SEQUENCE</scope>
    <source>
        <strain evidence="1">JEL0318</strain>
    </source>
</reference>
<comment type="caution">
    <text evidence="1">The sequence shown here is derived from an EMBL/GenBank/DDBJ whole genome shotgun (WGS) entry which is preliminary data.</text>
</comment>
<name>A0AAD5RZR2_9FUNG</name>
<dbReference type="AlphaFoldDB" id="A0AAD5RZR2"/>
<accession>A0AAD5RZR2</accession>
<organism evidence="1 2">
    <name type="scientific">Rhizophlyctis rosea</name>
    <dbReference type="NCBI Taxonomy" id="64517"/>
    <lineage>
        <taxon>Eukaryota</taxon>
        <taxon>Fungi</taxon>
        <taxon>Fungi incertae sedis</taxon>
        <taxon>Chytridiomycota</taxon>
        <taxon>Chytridiomycota incertae sedis</taxon>
        <taxon>Chytridiomycetes</taxon>
        <taxon>Rhizophlyctidales</taxon>
        <taxon>Rhizophlyctidaceae</taxon>
        <taxon>Rhizophlyctis</taxon>
    </lineage>
</organism>
<evidence type="ECO:0000313" key="1">
    <source>
        <dbReference type="EMBL" id="KAJ3026716.1"/>
    </source>
</evidence>
<dbReference type="Proteomes" id="UP001212841">
    <property type="component" value="Unassembled WGS sequence"/>
</dbReference>
<protein>
    <submittedName>
        <fullName evidence="1">Uncharacterized protein</fullName>
    </submittedName>
</protein>
<keyword evidence="2" id="KW-1185">Reference proteome</keyword>
<sequence>MILTHAPQRKQNYNPTITPYTCLSQPQIHSKFTQIDDSGLLKWVETSSIRPFKDVLNSPPSVAGCRRVTYTLPTGGSIVHIMAGEESGIRGQADWMFKEFQAGGVPLRRCRMSAHRVKGFLTQNFSFNAGEAY</sequence>
<gene>
    <name evidence="1" type="ORF">HK097_006313</name>
</gene>